<reference evidence="2" key="1">
    <citation type="submission" date="2021-01" db="EMBL/GenBank/DDBJ databases">
        <authorList>
            <person name="Corre E."/>
            <person name="Pelletier E."/>
            <person name="Niang G."/>
            <person name="Scheremetjew M."/>
            <person name="Finn R."/>
            <person name="Kale V."/>
            <person name="Holt S."/>
            <person name="Cochrane G."/>
            <person name="Meng A."/>
            <person name="Brown T."/>
            <person name="Cohen L."/>
        </authorList>
    </citation>
    <scope>NUCLEOTIDE SEQUENCE</scope>
</reference>
<dbReference type="AlphaFoldDB" id="A0A7S1F2U0"/>
<name>A0A7S1F2U0_NOCSC</name>
<feature type="compositionally biased region" description="Basic and acidic residues" evidence="1">
    <location>
        <begin position="73"/>
        <end position="87"/>
    </location>
</feature>
<accession>A0A7S1F2U0</accession>
<protein>
    <submittedName>
        <fullName evidence="2">Uncharacterized protein</fullName>
    </submittedName>
</protein>
<feature type="region of interest" description="Disordered" evidence="1">
    <location>
        <begin position="26"/>
        <end position="115"/>
    </location>
</feature>
<evidence type="ECO:0000256" key="1">
    <source>
        <dbReference type="SAM" id="MobiDB-lite"/>
    </source>
</evidence>
<proteinExistence type="predicted"/>
<feature type="compositionally biased region" description="Polar residues" evidence="1">
    <location>
        <begin position="89"/>
        <end position="100"/>
    </location>
</feature>
<dbReference type="EMBL" id="HBFQ01022106">
    <property type="protein sequence ID" value="CAD8841167.1"/>
    <property type="molecule type" value="Transcribed_RNA"/>
</dbReference>
<organism evidence="2">
    <name type="scientific">Noctiluca scintillans</name>
    <name type="common">Sea sparkle</name>
    <name type="synonym">Red tide dinoflagellate</name>
    <dbReference type="NCBI Taxonomy" id="2966"/>
    <lineage>
        <taxon>Eukaryota</taxon>
        <taxon>Sar</taxon>
        <taxon>Alveolata</taxon>
        <taxon>Dinophyceae</taxon>
        <taxon>Noctilucales</taxon>
        <taxon>Noctilucaceae</taxon>
        <taxon>Noctiluca</taxon>
    </lineage>
</organism>
<evidence type="ECO:0000313" key="2">
    <source>
        <dbReference type="EMBL" id="CAD8841167.1"/>
    </source>
</evidence>
<gene>
    <name evidence="2" type="ORF">NSCI0253_LOCUS15515</name>
</gene>
<feature type="compositionally biased region" description="Basic and acidic residues" evidence="1">
    <location>
        <begin position="35"/>
        <end position="48"/>
    </location>
</feature>
<sequence length="115" mass="12919">MGLRESLCAADCRVCNDTDTFRPMPVESSAALKQQRIDSWSRMKDTRSRRARRKNRIPDELHQDEEFDSSCMPRRDSKPQSRRRVDSDGPSSCDVNSSVEATECTALPGEVGPAS</sequence>